<feature type="compositionally biased region" description="Basic and acidic residues" evidence="1">
    <location>
        <begin position="97"/>
        <end position="118"/>
    </location>
</feature>
<evidence type="ECO:0000313" key="2">
    <source>
        <dbReference type="EMBL" id="KAL2919677.1"/>
    </source>
</evidence>
<accession>A0ABR4NJI0</accession>
<reference evidence="2 3" key="1">
    <citation type="submission" date="2023-09" db="EMBL/GenBank/DDBJ databases">
        <title>Pangenome analysis of Batrachochytrium dendrobatidis and related Chytrids.</title>
        <authorList>
            <person name="Yacoub M.N."/>
            <person name="Stajich J.E."/>
            <person name="James T.Y."/>
        </authorList>
    </citation>
    <scope>NUCLEOTIDE SEQUENCE [LARGE SCALE GENOMIC DNA]</scope>
    <source>
        <strain evidence="2 3">JEL0888</strain>
    </source>
</reference>
<proteinExistence type="predicted"/>
<dbReference type="Proteomes" id="UP001527925">
    <property type="component" value="Unassembled WGS sequence"/>
</dbReference>
<evidence type="ECO:0000313" key="3">
    <source>
        <dbReference type="Proteomes" id="UP001527925"/>
    </source>
</evidence>
<dbReference type="EMBL" id="JADGIZ020000002">
    <property type="protein sequence ID" value="KAL2919677.1"/>
    <property type="molecule type" value="Genomic_DNA"/>
</dbReference>
<protein>
    <submittedName>
        <fullName evidence="2">Uncharacterized protein</fullName>
    </submittedName>
</protein>
<feature type="compositionally biased region" description="Basic and acidic residues" evidence="1">
    <location>
        <begin position="125"/>
        <end position="134"/>
    </location>
</feature>
<evidence type="ECO:0000256" key="1">
    <source>
        <dbReference type="SAM" id="MobiDB-lite"/>
    </source>
</evidence>
<comment type="caution">
    <text evidence="2">The sequence shown here is derived from an EMBL/GenBank/DDBJ whole genome shotgun (WGS) entry which is preliminary data.</text>
</comment>
<organism evidence="2 3">
    <name type="scientific">Polyrhizophydium stewartii</name>
    <dbReference type="NCBI Taxonomy" id="2732419"/>
    <lineage>
        <taxon>Eukaryota</taxon>
        <taxon>Fungi</taxon>
        <taxon>Fungi incertae sedis</taxon>
        <taxon>Chytridiomycota</taxon>
        <taxon>Chytridiomycota incertae sedis</taxon>
        <taxon>Chytridiomycetes</taxon>
        <taxon>Rhizophydiales</taxon>
        <taxon>Rhizophydiales incertae sedis</taxon>
        <taxon>Polyrhizophydium</taxon>
    </lineage>
</organism>
<gene>
    <name evidence="2" type="ORF">HK105_200591</name>
</gene>
<feature type="region of interest" description="Disordered" evidence="1">
    <location>
        <begin position="82"/>
        <end position="134"/>
    </location>
</feature>
<sequence>MSAAHDTALHGEARAANFLGAMFAALSKEIETLWDHHARKMESSLARQSPAIEHADMHRETRLLASVPELIESMRLRAAAIKESHDAASQEAPIEALQRDVRDASEQPRSHARQEHAHNHSVSHACDKRSPPHQKQELLADPIFQISEIDLCALIGRASGNDIVPSPKKIADIAADLELRSAAAAESARFKIRTNAILKAFLDRLLRLTRTGSVEFSAIAAGSGSAAFGAQVFSLPESETDLRAQIEAESQKFQRSCTQIAYLKDLLEHVMRESEEQRTAYLHEVIALRDQINKAENFGRGKSGQAAQSVPHFLQNHLNKISPPEREALHHIIALERERNSKLSSVIARLKAQLAQERLRDDAAVAATFAMGESDALDADPRAALESCQRSKAEAIMQVQTLRIEMSARDARYAKQIEELKAEITRLRDSANPKEGNFAARVALRRPSEPGSAVQNNRTRMFSNEIFGCPKQQPWSQHHLLFGDPLGMPDNMELQLSDTGQPGQLLDEEHQVFDSRQIVVIDIAEEAEQDSNTQKELSSYSLANATPTVCSVHAPLEGGDPLPPNHE</sequence>
<keyword evidence="3" id="KW-1185">Reference proteome</keyword>
<name>A0ABR4NJI0_9FUNG</name>